<feature type="signal peptide" evidence="4">
    <location>
        <begin position="1"/>
        <end position="24"/>
    </location>
</feature>
<evidence type="ECO:0000256" key="4">
    <source>
        <dbReference type="SAM" id="SignalP"/>
    </source>
</evidence>
<gene>
    <name evidence="6" type="ORF">FA14DRAFT_38560</name>
</gene>
<keyword evidence="2 6" id="KW-0378">Hydrolase</keyword>
<dbReference type="RefSeq" id="XP_025355499.1">
    <property type="nucleotide sequence ID" value="XM_025502274.1"/>
</dbReference>
<dbReference type="GO" id="GO:0004553">
    <property type="term" value="F:hydrolase activity, hydrolyzing O-glycosyl compounds"/>
    <property type="evidence" value="ECO:0007669"/>
    <property type="project" value="InterPro"/>
</dbReference>
<accession>A0A316VC04</accession>
<comment type="similarity">
    <text evidence="1">Belongs to the glycosyl hydrolase 3 family.</text>
</comment>
<dbReference type="InterPro" id="IPR001764">
    <property type="entry name" value="Glyco_hydro_3_N"/>
</dbReference>
<evidence type="ECO:0000256" key="1">
    <source>
        <dbReference type="ARBA" id="ARBA00005336"/>
    </source>
</evidence>
<dbReference type="STRING" id="1280837.A0A316VC04"/>
<name>A0A316VC04_9BASI</name>
<feature type="chain" id="PRO_5016412221" evidence="4">
    <location>
        <begin position="25"/>
        <end position="366"/>
    </location>
</feature>
<keyword evidence="7" id="KW-1185">Reference proteome</keyword>
<dbReference type="InParanoid" id="A0A316VC04"/>
<keyword evidence="4" id="KW-0732">Signal</keyword>
<dbReference type="InterPro" id="IPR017853">
    <property type="entry name" value="GH"/>
</dbReference>
<dbReference type="OrthoDB" id="4215304at2759"/>
<dbReference type="SUPFAM" id="SSF51445">
    <property type="entry name" value="(Trans)glycosidases"/>
    <property type="match status" value="1"/>
</dbReference>
<dbReference type="GeneID" id="37024055"/>
<dbReference type="GO" id="GO:0009254">
    <property type="term" value="P:peptidoglycan turnover"/>
    <property type="evidence" value="ECO:0007669"/>
    <property type="project" value="TreeGrafter"/>
</dbReference>
<evidence type="ECO:0000313" key="7">
    <source>
        <dbReference type="Proteomes" id="UP000245771"/>
    </source>
</evidence>
<evidence type="ECO:0000256" key="2">
    <source>
        <dbReference type="ARBA" id="ARBA00022801"/>
    </source>
</evidence>
<protein>
    <submittedName>
        <fullName evidence="6">Putative glycosyl hydrolase</fullName>
    </submittedName>
</protein>
<dbReference type="PANTHER" id="PTHR30480:SF14">
    <property type="entry name" value="HYDROLASE, PUTATIVE (AFU_ORTHOLOGUE AFUA_4G13770)-RELATED"/>
    <property type="match status" value="1"/>
</dbReference>
<dbReference type="GO" id="GO:0005975">
    <property type="term" value="P:carbohydrate metabolic process"/>
    <property type="evidence" value="ECO:0007669"/>
    <property type="project" value="InterPro"/>
</dbReference>
<dbReference type="InterPro" id="IPR036962">
    <property type="entry name" value="Glyco_hydro_3_N_sf"/>
</dbReference>
<dbReference type="PANTHER" id="PTHR30480">
    <property type="entry name" value="BETA-HEXOSAMINIDASE-RELATED"/>
    <property type="match status" value="1"/>
</dbReference>
<dbReference type="InterPro" id="IPR050226">
    <property type="entry name" value="NagZ_Beta-hexosaminidase"/>
</dbReference>
<organism evidence="6 7">
    <name type="scientific">Meira miltonrushii</name>
    <dbReference type="NCBI Taxonomy" id="1280837"/>
    <lineage>
        <taxon>Eukaryota</taxon>
        <taxon>Fungi</taxon>
        <taxon>Dikarya</taxon>
        <taxon>Basidiomycota</taxon>
        <taxon>Ustilaginomycotina</taxon>
        <taxon>Exobasidiomycetes</taxon>
        <taxon>Exobasidiales</taxon>
        <taxon>Brachybasidiaceae</taxon>
        <taxon>Meira</taxon>
    </lineage>
</organism>
<keyword evidence="3" id="KW-0326">Glycosidase</keyword>
<dbReference type="AlphaFoldDB" id="A0A316VC04"/>
<evidence type="ECO:0000256" key="3">
    <source>
        <dbReference type="ARBA" id="ARBA00023295"/>
    </source>
</evidence>
<evidence type="ECO:0000259" key="5">
    <source>
        <dbReference type="Pfam" id="PF00933"/>
    </source>
</evidence>
<sequence>MKFFTYTSAFLALCSRLVVHGAHSQTTSASAAQISAGYHVIYSYSGTTPPDQLTELIKKGAIGGILLFGENVSPSLPSQVTQWQSVYRSSSAYAGSPLLIMTDQEGGQVRRLPGGPSLSEKEIGASANPVQAATSAGQQAASALRTYANNVNLAPVGGVYRQSGNFLDQYGRSYSNQSSITSECISAFIKSQQSNGDVLATAKHFPGLGSAKAGQDTDAKPVTINTSLDELRSIDEKPFQSAIQADVDLIMPSWALYPALDAKFPSGLSRKWVTDELRDRLGFEGVIITDAIEAGGLNAFGANDSHRSILAIQAGQDSILVGARNVEQGWQIVQDLAIASINGSINAQEWSQSTQRILSLRSKITI</sequence>
<dbReference type="Proteomes" id="UP000245771">
    <property type="component" value="Unassembled WGS sequence"/>
</dbReference>
<evidence type="ECO:0000313" key="6">
    <source>
        <dbReference type="EMBL" id="PWN35197.1"/>
    </source>
</evidence>
<dbReference type="EMBL" id="KZ819603">
    <property type="protein sequence ID" value="PWN35197.1"/>
    <property type="molecule type" value="Genomic_DNA"/>
</dbReference>
<dbReference type="Pfam" id="PF00933">
    <property type="entry name" value="Glyco_hydro_3"/>
    <property type="match status" value="1"/>
</dbReference>
<proteinExistence type="inferred from homology"/>
<dbReference type="Gene3D" id="3.20.20.300">
    <property type="entry name" value="Glycoside hydrolase, family 3, N-terminal domain"/>
    <property type="match status" value="1"/>
</dbReference>
<feature type="domain" description="Glycoside hydrolase family 3 N-terminal" evidence="5">
    <location>
        <begin position="50"/>
        <end position="360"/>
    </location>
</feature>
<reference evidence="6 7" key="1">
    <citation type="journal article" date="2018" name="Mol. Biol. Evol.">
        <title>Broad Genomic Sampling Reveals a Smut Pathogenic Ancestry of the Fungal Clade Ustilaginomycotina.</title>
        <authorList>
            <person name="Kijpornyongpan T."/>
            <person name="Mondo S.J."/>
            <person name="Barry K."/>
            <person name="Sandor L."/>
            <person name="Lee J."/>
            <person name="Lipzen A."/>
            <person name="Pangilinan J."/>
            <person name="LaButti K."/>
            <person name="Hainaut M."/>
            <person name="Henrissat B."/>
            <person name="Grigoriev I.V."/>
            <person name="Spatafora J.W."/>
            <person name="Aime M.C."/>
        </authorList>
    </citation>
    <scope>NUCLEOTIDE SEQUENCE [LARGE SCALE GENOMIC DNA]</scope>
    <source>
        <strain evidence="6 7">MCA 3882</strain>
    </source>
</reference>